<reference evidence="2" key="1">
    <citation type="journal article" date="2022" name="Front. Genet.">
        <title>Chromosome-Scale Assembly of the Dendrobium nobile Genome Provides Insights Into the Molecular Mechanism of the Biosynthesis of the Medicinal Active Ingredient of Dendrobium.</title>
        <authorList>
            <person name="Xu Q."/>
            <person name="Niu S.-C."/>
            <person name="Li K.-L."/>
            <person name="Zheng P.-J."/>
            <person name="Zhang X.-J."/>
            <person name="Jia Y."/>
            <person name="Liu Y."/>
            <person name="Niu Y.-X."/>
            <person name="Yu L.-H."/>
            <person name="Chen D.-F."/>
            <person name="Zhang G.-Q."/>
        </authorList>
    </citation>
    <scope>NUCLEOTIDE SEQUENCE</scope>
    <source>
        <tissue evidence="2">Leaf</tissue>
    </source>
</reference>
<protein>
    <submittedName>
        <fullName evidence="2">Uncharacterized protein</fullName>
    </submittedName>
</protein>
<proteinExistence type="predicted"/>
<evidence type="ECO:0000313" key="3">
    <source>
        <dbReference type="Proteomes" id="UP000829196"/>
    </source>
</evidence>
<comment type="caution">
    <text evidence="2">The sequence shown here is derived from an EMBL/GenBank/DDBJ whole genome shotgun (WGS) entry which is preliminary data.</text>
</comment>
<organism evidence="2 3">
    <name type="scientific">Dendrobium nobile</name>
    <name type="common">Orchid</name>
    <dbReference type="NCBI Taxonomy" id="94219"/>
    <lineage>
        <taxon>Eukaryota</taxon>
        <taxon>Viridiplantae</taxon>
        <taxon>Streptophyta</taxon>
        <taxon>Embryophyta</taxon>
        <taxon>Tracheophyta</taxon>
        <taxon>Spermatophyta</taxon>
        <taxon>Magnoliopsida</taxon>
        <taxon>Liliopsida</taxon>
        <taxon>Asparagales</taxon>
        <taxon>Orchidaceae</taxon>
        <taxon>Epidendroideae</taxon>
        <taxon>Malaxideae</taxon>
        <taxon>Dendrobiinae</taxon>
        <taxon>Dendrobium</taxon>
    </lineage>
</organism>
<dbReference type="Proteomes" id="UP000829196">
    <property type="component" value="Unassembled WGS sequence"/>
</dbReference>
<evidence type="ECO:0000256" key="1">
    <source>
        <dbReference type="SAM" id="Phobius"/>
    </source>
</evidence>
<keyword evidence="1" id="KW-0812">Transmembrane</keyword>
<dbReference type="EMBL" id="JAGYWB010000017">
    <property type="protein sequence ID" value="KAI0495037.1"/>
    <property type="molecule type" value="Genomic_DNA"/>
</dbReference>
<accession>A0A8T3AFE6</accession>
<keyword evidence="3" id="KW-1185">Reference proteome</keyword>
<name>A0A8T3AFE6_DENNO</name>
<keyword evidence="1" id="KW-0472">Membrane</keyword>
<keyword evidence="1" id="KW-1133">Transmembrane helix</keyword>
<feature type="transmembrane region" description="Helical" evidence="1">
    <location>
        <begin position="81"/>
        <end position="103"/>
    </location>
</feature>
<gene>
    <name evidence="2" type="ORF">KFK09_025184</name>
</gene>
<evidence type="ECO:0000313" key="2">
    <source>
        <dbReference type="EMBL" id="KAI0495037.1"/>
    </source>
</evidence>
<dbReference type="AlphaFoldDB" id="A0A8T3AFE6"/>
<sequence>MTFASTQKRNSITFKLGDEELTENGGHQTIYQCSKLKRKLGFWKVQSMLQSWPLLSPPYKAVHLPGKVKLCRACKGTQAQLAFISLNFLQIAKLNLFFVFYLFLFMSFPNSQGCYGQIFLKKLLICFKDYEGFCLP</sequence>